<feature type="compositionally biased region" description="Acidic residues" evidence="1">
    <location>
        <begin position="1"/>
        <end position="16"/>
    </location>
</feature>
<evidence type="ECO:0000313" key="2">
    <source>
        <dbReference type="EMBL" id="JAU21585.1"/>
    </source>
</evidence>
<dbReference type="AlphaFoldDB" id="A0A1J3DNR6"/>
<gene>
    <name evidence="2" type="ORF">GA_TR15886_c2_g1_i1_g.49736</name>
</gene>
<organism evidence="2">
    <name type="scientific">Noccaea caerulescens</name>
    <name type="common">Alpine penny-cress</name>
    <name type="synonym">Thlaspi caerulescens</name>
    <dbReference type="NCBI Taxonomy" id="107243"/>
    <lineage>
        <taxon>Eukaryota</taxon>
        <taxon>Viridiplantae</taxon>
        <taxon>Streptophyta</taxon>
        <taxon>Embryophyta</taxon>
        <taxon>Tracheophyta</taxon>
        <taxon>Spermatophyta</taxon>
        <taxon>Magnoliopsida</taxon>
        <taxon>eudicotyledons</taxon>
        <taxon>Gunneridae</taxon>
        <taxon>Pentapetalae</taxon>
        <taxon>rosids</taxon>
        <taxon>malvids</taxon>
        <taxon>Brassicales</taxon>
        <taxon>Brassicaceae</taxon>
        <taxon>Coluteocarpeae</taxon>
        <taxon>Noccaea</taxon>
    </lineage>
</organism>
<evidence type="ECO:0000256" key="1">
    <source>
        <dbReference type="SAM" id="MobiDB-lite"/>
    </source>
</evidence>
<sequence>MDPYDIDMESGEDDYYSDGTDHYNADDSDADNHDELVDDDLNRRSQVNYVVLKEVDIRRNQKDDIGRVSVLSISEVEASVLLLHCEIISCIHRYLQSADI</sequence>
<feature type="compositionally biased region" description="Basic and acidic residues" evidence="1">
    <location>
        <begin position="19"/>
        <end position="38"/>
    </location>
</feature>
<proteinExistence type="predicted"/>
<reference evidence="2" key="1">
    <citation type="submission" date="2016-07" db="EMBL/GenBank/DDBJ databases">
        <title>De novo transcriptome assembly of four accessions of the metal hyperaccumulator plant Noccaea caerulescens.</title>
        <authorList>
            <person name="Blande D."/>
            <person name="Halimaa P."/>
            <person name="Tervahauta A.I."/>
            <person name="Aarts M.G."/>
            <person name="Karenlampi S.O."/>
        </authorList>
    </citation>
    <scope>NUCLEOTIDE SEQUENCE</scope>
</reference>
<feature type="region of interest" description="Disordered" evidence="1">
    <location>
        <begin position="1"/>
        <end position="38"/>
    </location>
</feature>
<dbReference type="EMBL" id="GEVI01010735">
    <property type="protein sequence ID" value="JAU21585.1"/>
    <property type="molecule type" value="Transcribed_RNA"/>
</dbReference>
<name>A0A1J3DNR6_NOCCA</name>
<protein>
    <submittedName>
        <fullName evidence="2">Putative E3 ubiquitin-protein ligase ARI7</fullName>
    </submittedName>
</protein>
<accession>A0A1J3DNR6</accession>